<dbReference type="AlphaFoldDB" id="L1IBX7"/>
<protein>
    <submittedName>
        <fullName evidence="4 5">Uncharacterized protein</fullName>
    </submittedName>
</protein>
<evidence type="ECO:0000256" key="2">
    <source>
        <dbReference type="ARBA" id="ARBA00022737"/>
    </source>
</evidence>
<dbReference type="InterPro" id="IPR050630">
    <property type="entry name" value="WD_repeat_EMAP"/>
</dbReference>
<dbReference type="Pfam" id="PF00400">
    <property type="entry name" value="WD40"/>
    <property type="match status" value="4"/>
</dbReference>
<dbReference type="Proteomes" id="UP000011087">
    <property type="component" value="Unassembled WGS sequence"/>
</dbReference>
<keyword evidence="2" id="KW-0677">Repeat</keyword>
<evidence type="ECO:0000313" key="4">
    <source>
        <dbReference type="EMBL" id="EKX33330.1"/>
    </source>
</evidence>
<dbReference type="InterPro" id="IPR015943">
    <property type="entry name" value="WD40/YVTN_repeat-like_dom_sf"/>
</dbReference>
<proteinExistence type="predicted"/>
<dbReference type="SMART" id="SM00320">
    <property type="entry name" value="WD40"/>
    <property type="match status" value="10"/>
</dbReference>
<dbReference type="KEGG" id="gtt:GUITHDRAFT_166501"/>
<gene>
    <name evidence="4" type="ORF">GUITHDRAFT_166501</name>
</gene>
<keyword evidence="1 3" id="KW-0853">WD repeat</keyword>
<dbReference type="Gene3D" id="2.130.10.10">
    <property type="entry name" value="YVTN repeat-like/Quinoprotein amine dehydrogenase"/>
    <property type="match status" value="3"/>
</dbReference>
<feature type="repeat" description="WD" evidence="3">
    <location>
        <begin position="423"/>
        <end position="462"/>
    </location>
</feature>
<reference evidence="6" key="2">
    <citation type="submission" date="2012-11" db="EMBL/GenBank/DDBJ databases">
        <authorList>
            <person name="Kuo A."/>
            <person name="Curtis B.A."/>
            <person name="Tanifuji G."/>
            <person name="Burki F."/>
            <person name="Gruber A."/>
            <person name="Irimia M."/>
            <person name="Maruyama S."/>
            <person name="Arias M.C."/>
            <person name="Ball S.G."/>
            <person name="Gile G.H."/>
            <person name="Hirakawa Y."/>
            <person name="Hopkins J.F."/>
            <person name="Rensing S.A."/>
            <person name="Schmutz J."/>
            <person name="Symeonidi A."/>
            <person name="Elias M."/>
            <person name="Eveleigh R.J."/>
            <person name="Herman E.K."/>
            <person name="Klute M.J."/>
            <person name="Nakayama T."/>
            <person name="Obornik M."/>
            <person name="Reyes-Prieto A."/>
            <person name="Armbrust E.V."/>
            <person name="Aves S.J."/>
            <person name="Beiko R.G."/>
            <person name="Coutinho P."/>
            <person name="Dacks J.B."/>
            <person name="Durnford D.G."/>
            <person name="Fast N.M."/>
            <person name="Green B.R."/>
            <person name="Grisdale C."/>
            <person name="Hempe F."/>
            <person name="Henrissat B."/>
            <person name="Hoppner M.P."/>
            <person name="Ishida K.-I."/>
            <person name="Kim E."/>
            <person name="Koreny L."/>
            <person name="Kroth P.G."/>
            <person name="Liu Y."/>
            <person name="Malik S.-B."/>
            <person name="Maier U.G."/>
            <person name="McRose D."/>
            <person name="Mock T."/>
            <person name="Neilson J.A."/>
            <person name="Onodera N.T."/>
            <person name="Poole A.M."/>
            <person name="Pritham E.J."/>
            <person name="Richards T.A."/>
            <person name="Rocap G."/>
            <person name="Roy S.W."/>
            <person name="Sarai C."/>
            <person name="Schaack S."/>
            <person name="Shirato S."/>
            <person name="Slamovits C.H."/>
            <person name="Spencer D.F."/>
            <person name="Suzuki S."/>
            <person name="Worden A.Z."/>
            <person name="Zauner S."/>
            <person name="Barry K."/>
            <person name="Bell C."/>
            <person name="Bharti A.K."/>
            <person name="Crow J.A."/>
            <person name="Grimwood J."/>
            <person name="Kramer R."/>
            <person name="Lindquist E."/>
            <person name="Lucas S."/>
            <person name="Salamov A."/>
            <person name="McFadden G.I."/>
            <person name="Lane C.E."/>
            <person name="Keeling P.J."/>
            <person name="Gray M.W."/>
            <person name="Grigoriev I.V."/>
            <person name="Archibald J.M."/>
        </authorList>
    </citation>
    <scope>NUCLEOTIDE SEQUENCE</scope>
    <source>
        <strain evidence="6">CCMP2712</strain>
    </source>
</reference>
<dbReference type="OMA" id="DWNLVGQ"/>
<dbReference type="PaxDb" id="55529-EKX33330"/>
<dbReference type="RefSeq" id="XP_005820310.1">
    <property type="nucleotide sequence ID" value="XM_005820253.1"/>
</dbReference>
<dbReference type="GeneID" id="17290064"/>
<dbReference type="STRING" id="905079.L1IBX7"/>
<dbReference type="InterPro" id="IPR036322">
    <property type="entry name" value="WD40_repeat_dom_sf"/>
</dbReference>
<evidence type="ECO:0000256" key="3">
    <source>
        <dbReference type="PROSITE-ProRule" id="PRU00221"/>
    </source>
</evidence>
<dbReference type="SUPFAM" id="SSF50978">
    <property type="entry name" value="WD40 repeat-like"/>
    <property type="match status" value="2"/>
</dbReference>
<dbReference type="EnsemblProtists" id="EKX33330">
    <property type="protein sequence ID" value="EKX33330"/>
    <property type="gene ID" value="GUITHDRAFT_166501"/>
</dbReference>
<dbReference type="InterPro" id="IPR001680">
    <property type="entry name" value="WD40_rpt"/>
</dbReference>
<keyword evidence="6" id="KW-1185">Reference proteome</keyword>
<reference evidence="4 6" key="1">
    <citation type="journal article" date="2012" name="Nature">
        <title>Algal genomes reveal evolutionary mosaicism and the fate of nucleomorphs.</title>
        <authorList>
            <consortium name="DOE Joint Genome Institute"/>
            <person name="Curtis B.A."/>
            <person name="Tanifuji G."/>
            <person name="Burki F."/>
            <person name="Gruber A."/>
            <person name="Irimia M."/>
            <person name="Maruyama S."/>
            <person name="Arias M.C."/>
            <person name="Ball S.G."/>
            <person name="Gile G.H."/>
            <person name="Hirakawa Y."/>
            <person name="Hopkins J.F."/>
            <person name="Kuo A."/>
            <person name="Rensing S.A."/>
            <person name="Schmutz J."/>
            <person name="Symeonidi A."/>
            <person name="Elias M."/>
            <person name="Eveleigh R.J."/>
            <person name="Herman E.K."/>
            <person name="Klute M.J."/>
            <person name="Nakayama T."/>
            <person name="Obornik M."/>
            <person name="Reyes-Prieto A."/>
            <person name="Armbrust E.V."/>
            <person name="Aves S.J."/>
            <person name="Beiko R.G."/>
            <person name="Coutinho P."/>
            <person name="Dacks J.B."/>
            <person name="Durnford D.G."/>
            <person name="Fast N.M."/>
            <person name="Green B.R."/>
            <person name="Grisdale C.J."/>
            <person name="Hempel F."/>
            <person name="Henrissat B."/>
            <person name="Hoppner M.P."/>
            <person name="Ishida K."/>
            <person name="Kim E."/>
            <person name="Koreny L."/>
            <person name="Kroth P.G."/>
            <person name="Liu Y."/>
            <person name="Malik S.B."/>
            <person name="Maier U.G."/>
            <person name="McRose D."/>
            <person name="Mock T."/>
            <person name="Neilson J.A."/>
            <person name="Onodera N.T."/>
            <person name="Poole A.M."/>
            <person name="Pritham E.J."/>
            <person name="Richards T.A."/>
            <person name="Rocap G."/>
            <person name="Roy S.W."/>
            <person name="Sarai C."/>
            <person name="Schaack S."/>
            <person name="Shirato S."/>
            <person name="Slamovits C.H."/>
            <person name="Spencer D.F."/>
            <person name="Suzuki S."/>
            <person name="Worden A.Z."/>
            <person name="Zauner S."/>
            <person name="Barry K."/>
            <person name="Bell C."/>
            <person name="Bharti A.K."/>
            <person name="Crow J.A."/>
            <person name="Grimwood J."/>
            <person name="Kramer R."/>
            <person name="Lindquist E."/>
            <person name="Lucas S."/>
            <person name="Salamov A."/>
            <person name="McFadden G.I."/>
            <person name="Lane C.E."/>
            <person name="Keeling P.J."/>
            <person name="Gray M.W."/>
            <person name="Grigoriev I.V."/>
            <person name="Archibald J.M."/>
        </authorList>
    </citation>
    <scope>NUCLEOTIDE SEQUENCE</scope>
    <source>
        <strain evidence="4 6">CCMP2712</strain>
    </source>
</reference>
<dbReference type="PROSITE" id="PS50082">
    <property type="entry name" value="WD_REPEATS_2"/>
    <property type="match status" value="2"/>
</dbReference>
<dbReference type="PANTHER" id="PTHR13720:SF53">
    <property type="entry name" value="ANAPHASE-PROMOTING COMPLEX SUBUNIT 4 WD40 DOMAIN-CONTAINING PROTEIN"/>
    <property type="match status" value="1"/>
</dbReference>
<evidence type="ECO:0000313" key="5">
    <source>
        <dbReference type="EnsemblProtists" id="EKX33330"/>
    </source>
</evidence>
<sequence>MDDGQELDAAELEHIIGFTGQELHAISVNPQDTNVMLYGIGHVVVLADQTDPHKQDLLRGHDNDITSVSFSATGKLLASGQRQSIHRDGEQIVVWEYESRKPVYRLSGVTGTVTALKFSDDDRFLAAIGEGNMNGNDFAIWDMQNGSVAQYVKCPKAATAMCWGVVTVADNSRRVKTPKYSLYTFHTVKVHAHYLEYDIRTMHYGLKTELLKFPSAGLARTYHDCSLSPTNGELIAGTSVGELVVFNCDSLVYRAALPISTNGVLSLCSCREYIFAGSGDGKLKKLQGNDQYWSVVGEVQLHGRVTSIVPVAASGELVVGTDTAKMYSIGCDDLSVRLMQQSNVSAINGVAFGTRSDHFATVSQDGILRIFDLSDYTVLGFTRGSCAATCLCWTPDDRILTGWEDGAMRIFTATNCEPQGQIPKCHRGKVTCIAVGKEFYFTAGEDGAMRVWNRRNLEFVGQYTEHNKPITGLLVDNVHAHLVHSCSIDRAVVTYDLKTTRRSNYKMHRDGAFTGLAQRVDSEQELLTSTTDGFVLSWDCDVQLPVMALDCGRKMKFSCVAISSSGQFVAVGCEDLCVRIWDIVAMEIVAVCRGHSGIITQLAWSPDEKQLVSVGDDAAVCVWNFYLAGGPPPSTAGSR</sequence>
<dbReference type="HOGENOM" id="CLU_009244_2_1_1"/>
<dbReference type="PROSITE" id="PS50294">
    <property type="entry name" value="WD_REPEATS_REGION"/>
    <property type="match status" value="1"/>
</dbReference>
<feature type="repeat" description="WD" evidence="3">
    <location>
        <begin position="592"/>
        <end position="624"/>
    </location>
</feature>
<evidence type="ECO:0000313" key="6">
    <source>
        <dbReference type="Proteomes" id="UP000011087"/>
    </source>
</evidence>
<name>L1IBX7_GUITC</name>
<organism evidence="4">
    <name type="scientific">Guillardia theta (strain CCMP2712)</name>
    <name type="common">Cryptophyte</name>
    <dbReference type="NCBI Taxonomy" id="905079"/>
    <lineage>
        <taxon>Eukaryota</taxon>
        <taxon>Cryptophyceae</taxon>
        <taxon>Pyrenomonadales</taxon>
        <taxon>Geminigeraceae</taxon>
        <taxon>Guillardia</taxon>
    </lineage>
</organism>
<dbReference type="eggNOG" id="KOG0266">
    <property type="taxonomic scope" value="Eukaryota"/>
</dbReference>
<accession>L1IBX7</accession>
<reference evidence="5" key="3">
    <citation type="submission" date="2015-06" db="UniProtKB">
        <authorList>
            <consortium name="EnsemblProtists"/>
        </authorList>
    </citation>
    <scope>IDENTIFICATION</scope>
</reference>
<dbReference type="OrthoDB" id="10264376at2759"/>
<dbReference type="PANTHER" id="PTHR13720">
    <property type="entry name" value="WD-40 REPEAT PROTEIN"/>
    <property type="match status" value="1"/>
</dbReference>
<evidence type="ECO:0000256" key="1">
    <source>
        <dbReference type="ARBA" id="ARBA00022574"/>
    </source>
</evidence>
<dbReference type="EMBL" id="JH993146">
    <property type="protein sequence ID" value="EKX33330.1"/>
    <property type="molecule type" value="Genomic_DNA"/>
</dbReference>